<dbReference type="Pfam" id="PF06580">
    <property type="entry name" value="His_kinase"/>
    <property type="match status" value="1"/>
</dbReference>
<dbReference type="SUPFAM" id="SSF55874">
    <property type="entry name" value="ATPase domain of HSP90 chaperone/DNA topoisomerase II/histidine kinase"/>
    <property type="match status" value="1"/>
</dbReference>
<keyword evidence="1" id="KW-0812">Transmembrane</keyword>
<protein>
    <submittedName>
        <fullName evidence="3">Histidine kinase</fullName>
    </submittedName>
</protein>
<sequence>MKRPGKQYSQKWYLFIIYGLLILILLVIFFVFTYSHYRKNALKDASKDLENMCASVESSVRTQLDNISSISMNIVYSNAIKMNFREFSTSYQKYAAAPTDLAASREKAMAIHDIVTAMIGAYQSASGINLYTMDGSCVEAGYWLRTTSVDLDRLPWYSQTLALNGHKYITAPVVNKELPAKGENQKSQKFISLVRLFLDSDGTPEGIVEVVQDCDRIFSLSSQLEHQNPDSHVFIYNDRQELVFPYASNASNSSYPDYYSIITQASVPVSQAGVISTGSSGKFLYSYQTIEGYDWTVILVRPQSAFYKSLSLFRTTFFLIGAFSILVTLFLCFFISKRLTVPLEKLTAATGKITINRVLDEKKVNLTSADSSIKELYLLCESIRSMYEKLRSTSQEVLLSKSEETRAKFQAAQSLINPHFLYNCLTNISVMAEENMNEDIVRMCSYLCDYFRYISSSREMIVPLKEEILYTECYLNCMQMRYNEGFTYTMDIEEGTEEFYIPKLIIQPIVENAFKYGFQIAPPWQLSIASYTKNERWYLKVEDNGGLLSEDKKEELLRIYENLDMNKEWNSLQIGNMGLKNVCLRLRLLYGTEAVFQIDCSSPCKTSFIVGGPIYHSREEYYEHHPEL</sequence>
<keyword evidence="4" id="KW-1185">Reference proteome</keyword>
<feature type="domain" description="Signal transduction histidine kinase internal region" evidence="2">
    <location>
        <begin position="407"/>
        <end position="484"/>
    </location>
</feature>
<dbReference type="Gene3D" id="6.10.340.10">
    <property type="match status" value="1"/>
</dbReference>
<dbReference type="InterPro" id="IPR050640">
    <property type="entry name" value="Bact_2-comp_sensor_kinase"/>
</dbReference>
<keyword evidence="1" id="KW-1133">Transmembrane helix</keyword>
<name>A0ABX1VTZ5_9FIRM</name>
<feature type="transmembrane region" description="Helical" evidence="1">
    <location>
        <begin position="12"/>
        <end position="34"/>
    </location>
</feature>
<evidence type="ECO:0000313" key="4">
    <source>
        <dbReference type="Proteomes" id="UP000539052"/>
    </source>
</evidence>
<dbReference type="PANTHER" id="PTHR34220:SF7">
    <property type="entry name" value="SENSOR HISTIDINE KINASE YPDA"/>
    <property type="match status" value="1"/>
</dbReference>
<feature type="transmembrane region" description="Helical" evidence="1">
    <location>
        <begin position="312"/>
        <end position="335"/>
    </location>
</feature>
<evidence type="ECO:0000259" key="2">
    <source>
        <dbReference type="Pfam" id="PF06580"/>
    </source>
</evidence>
<dbReference type="Gene3D" id="3.30.565.10">
    <property type="entry name" value="Histidine kinase-like ATPase, C-terminal domain"/>
    <property type="match status" value="1"/>
</dbReference>
<accession>A0ABX1VTZ5</accession>
<dbReference type="Proteomes" id="UP000539052">
    <property type="component" value="Unassembled WGS sequence"/>
</dbReference>
<dbReference type="InterPro" id="IPR010559">
    <property type="entry name" value="Sig_transdc_His_kin_internal"/>
</dbReference>
<dbReference type="InterPro" id="IPR036890">
    <property type="entry name" value="HATPase_C_sf"/>
</dbReference>
<proteinExistence type="predicted"/>
<keyword evidence="3" id="KW-0808">Transferase</keyword>
<dbReference type="EMBL" id="JAAOXG010000020">
    <property type="protein sequence ID" value="NNJ30332.1"/>
    <property type="molecule type" value="Genomic_DNA"/>
</dbReference>
<dbReference type="GO" id="GO:0016301">
    <property type="term" value="F:kinase activity"/>
    <property type="evidence" value="ECO:0007669"/>
    <property type="project" value="UniProtKB-KW"/>
</dbReference>
<comment type="caution">
    <text evidence="3">The sequence shown here is derived from an EMBL/GenBank/DDBJ whole genome shotgun (WGS) entry which is preliminary data.</text>
</comment>
<evidence type="ECO:0000256" key="1">
    <source>
        <dbReference type="SAM" id="Phobius"/>
    </source>
</evidence>
<keyword evidence="1" id="KW-0472">Membrane</keyword>
<gene>
    <name evidence="3" type="ORF">G9470_11120</name>
</gene>
<organism evidence="3 4">
    <name type="scientific">Lacrimispora defluvii</name>
    <dbReference type="NCBI Taxonomy" id="2719233"/>
    <lineage>
        <taxon>Bacteria</taxon>
        <taxon>Bacillati</taxon>
        <taxon>Bacillota</taxon>
        <taxon>Clostridia</taxon>
        <taxon>Lachnospirales</taxon>
        <taxon>Lachnospiraceae</taxon>
        <taxon>Lacrimispora</taxon>
    </lineage>
</organism>
<evidence type="ECO:0000313" key="3">
    <source>
        <dbReference type="EMBL" id="NNJ30332.1"/>
    </source>
</evidence>
<keyword evidence="3" id="KW-0418">Kinase</keyword>
<dbReference type="PANTHER" id="PTHR34220">
    <property type="entry name" value="SENSOR HISTIDINE KINASE YPDA"/>
    <property type="match status" value="1"/>
</dbReference>
<reference evidence="3 4" key="1">
    <citation type="submission" date="2020-03" db="EMBL/GenBank/DDBJ databases">
        <title>Genome Sequence of industrial isolate, B5A.</title>
        <authorList>
            <person name="Sharma S."/>
            <person name="Patil P.B."/>
            <person name="Korpole S."/>
        </authorList>
    </citation>
    <scope>NUCLEOTIDE SEQUENCE [LARGE SCALE GENOMIC DNA]</scope>
    <source>
        <strain evidence="3 4">PI-S10-B5A</strain>
    </source>
</reference>
<dbReference type="RefSeq" id="WP_170821513.1">
    <property type="nucleotide sequence ID" value="NZ_JAAOXG010000020.1"/>
</dbReference>